<feature type="transmembrane region" description="Helical" evidence="11">
    <location>
        <begin position="27"/>
        <end position="55"/>
    </location>
</feature>
<dbReference type="GO" id="GO:0005886">
    <property type="term" value="C:plasma membrane"/>
    <property type="evidence" value="ECO:0007669"/>
    <property type="project" value="UniProtKB-SubCell"/>
</dbReference>
<proteinExistence type="inferred from homology"/>
<dbReference type="InterPro" id="IPR035921">
    <property type="entry name" value="F/V-ATP_Csub_sf"/>
</dbReference>
<keyword evidence="16" id="KW-1185">Reference proteome</keyword>
<dbReference type="EMBL" id="JAJHZP010000013">
    <property type="protein sequence ID" value="MDC4183329.1"/>
    <property type="molecule type" value="Genomic_DNA"/>
</dbReference>
<dbReference type="PANTHER" id="PTHR10031">
    <property type="entry name" value="ATP SYNTHASE LIPID-BINDING PROTEIN, MITOCHONDRIAL"/>
    <property type="match status" value="1"/>
</dbReference>
<evidence type="ECO:0000256" key="4">
    <source>
        <dbReference type="ARBA" id="ARBA00022547"/>
    </source>
</evidence>
<dbReference type="InterPro" id="IPR020537">
    <property type="entry name" value="ATP_synth_F0_csu_DDCD_BS"/>
</dbReference>
<evidence type="ECO:0000256" key="2">
    <source>
        <dbReference type="ARBA" id="ARBA00006704"/>
    </source>
</evidence>
<evidence type="ECO:0000256" key="5">
    <source>
        <dbReference type="ARBA" id="ARBA00022692"/>
    </source>
</evidence>
<dbReference type="PANTHER" id="PTHR10031:SF0">
    <property type="entry name" value="ATPASE PROTEIN 9"/>
    <property type="match status" value="1"/>
</dbReference>
<keyword evidence="3 11" id="KW-0813">Transport</keyword>
<dbReference type="AlphaFoldDB" id="A0AAW6HS22"/>
<dbReference type="PROSITE" id="PS00605">
    <property type="entry name" value="ATPASE_C"/>
    <property type="match status" value="1"/>
</dbReference>
<comment type="similarity">
    <text evidence="2 11">Belongs to the ATPase C chain family.</text>
</comment>
<name>A0AAW6HS22_9MOLU</name>
<evidence type="ECO:0000259" key="12">
    <source>
        <dbReference type="Pfam" id="PF00137"/>
    </source>
</evidence>
<dbReference type="GO" id="GO:0045259">
    <property type="term" value="C:proton-transporting ATP synthase complex"/>
    <property type="evidence" value="ECO:0007669"/>
    <property type="project" value="UniProtKB-KW"/>
</dbReference>
<organism evidence="14 15">
    <name type="scientific">Mycoplasma bradburyae</name>
    <dbReference type="NCBI Taxonomy" id="2963128"/>
    <lineage>
        <taxon>Bacteria</taxon>
        <taxon>Bacillati</taxon>
        <taxon>Mycoplasmatota</taxon>
        <taxon>Mollicutes</taxon>
        <taxon>Mycoplasmataceae</taxon>
        <taxon>Mycoplasma</taxon>
    </lineage>
</organism>
<evidence type="ECO:0000313" key="13">
    <source>
        <dbReference type="EMBL" id="MDC4181954.1"/>
    </source>
</evidence>
<keyword evidence="10 11" id="KW-0472">Membrane</keyword>
<feature type="transmembrane region" description="Helical" evidence="11">
    <location>
        <begin position="67"/>
        <end position="94"/>
    </location>
</feature>
<comment type="caution">
    <text evidence="14">The sequence shown here is derived from an EMBL/GenBank/DDBJ whole genome shotgun (WGS) entry which is preliminary data.</text>
</comment>
<keyword evidence="4 11" id="KW-0138">CF(0)</keyword>
<evidence type="ECO:0000256" key="7">
    <source>
        <dbReference type="ARBA" id="ARBA00022989"/>
    </source>
</evidence>
<dbReference type="Proteomes" id="UP001216384">
    <property type="component" value="Unassembled WGS sequence"/>
</dbReference>
<evidence type="ECO:0000256" key="10">
    <source>
        <dbReference type="ARBA" id="ARBA00023136"/>
    </source>
</evidence>
<dbReference type="EMBL" id="JAJHZM010000011">
    <property type="protein sequence ID" value="MDC4181954.1"/>
    <property type="molecule type" value="Genomic_DNA"/>
</dbReference>
<comment type="subcellular location">
    <subcellularLocation>
        <location evidence="11">Cell membrane</location>
        <topology evidence="11">Multi-pass membrane protein</topology>
    </subcellularLocation>
    <subcellularLocation>
        <location evidence="1">Membrane</location>
        <topology evidence="1">Multi-pass membrane protein</topology>
    </subcellularLocation>
</comment>
<evidence type="ECO:0000313" key="14">
    <source>
        <dbReference type="EMBL" id="MDC4183329.1"/>
    </source>
</evidence>
<sequence>MNVFLIIHDLITHAEDKATFTNQLGGYIGAGLAMTAAAGVGAGQGVTAGLCAMAAARNPELMPKINLFWIVGSAISESSAIYALIIAFILIFVAK</sequence>
<reference evidence="14 16" key="1">
    <citation type="submission" date="2021-11" db="EMBL/GenBank/DDBJ databases">
        <title>Description of Mycoplasma bradburyaesp. nov.from sea birds: a tribute to a great mycoplasmologist.</title>
        <authorList>
            <person name="Ramirez A.S."/>
            <person name="Poveda C."/>
            <person name="Suarez-Perez A."/>
            <person name="Rosales R.S."/>
            <person name="Dijkman R."/>
            <person name="Feberwee A."/>
            <person name="Spergser J."/>
            <person name="Szostak M.P."/>
            <person name="Ressel L."/>
            <person name="Calabuig P."/>
            <person name="Catania S."/>
            <person name="Gobbo F."/>
            <person name="Timofte D."/>
            <person name="Poveda J.B."/>
        </authorList>
    </citation>
    <scope>NUCLEOTIDE SEQUENCE</scope>
    <source>
        <strain evidence="13 16">T158</strain>
        <strain evidence="14">T264</strain>
    </source>
</reference>
<keyword evidence="11" id="KW-0066">ATP synthesis</keyword>
<evidence type="ECO:0000256" key="8">
    <source>
        <dbReference type="ARBA" id="ARBA00023065"/>
    </source>
</evidence>
<keyword evidence="11" id="KW-1003">Cell membrane</keyword>
<comment type="function">
    <text evidence="11">Key component of the F(0) channel; it plays a direct role in translocation across the membrane. A homomeric c-ring of between 10-14 subunits forms the central stalk rotor element with the F(1) delta and epsilon subunits.</text>
</comment>
<dbReference type="InterPro" id="IPR002379">
    <property type="entry name" value="ATPase_proteolipid_c-like_dom"/>
</dbReference>
<dbReference type="Gene3D" id="1.20.120.610">
    <property type="entry name" value="lithium bound rotor ring of v- atpase"/>
    <property type="match status" value="1"/>
</dbReference>
<dbReference type="HAMAP" id="MF_01396">
    <property type="entry name" value="ATP_synth_c_bact"/>
    <property type="match status" value="1"/>
</dbReference>
<dbReference type="RefSeq" id="WP_255034916.1">
    <property type="nucleotide sequence ID" value="NZ_CP101414.1"/>
</dbReference>
<dbReference type="SUPFAM" id="SSF81333">
    <property type="entry name" value="F1F0 ATP synthase subunit C"/>
    <property type="match status" value="1"/>
</dbReference>
<evidence type="ECO:0000256" key="9">
    <source>
        <dbReference type="ARBA" id="ARBA00023121"/>
    </source>
</evidence>
<dbReference type="PRINTS" id="PR00124">
    <property type="entry name" value="ATPASEC"/>
</dbReference>
<protein>
    <recommendedName>
        <fullName evidence="11">ATP synthase subunit c</fullName>
    </recommendedName>
    <alternativeName>
        <fullName evidence="11">ATP synthase F(0) sector subunit c</fullName>
    </alternativeName>
    <alternativeName>
        <fullName evidence="11">F-type ATPase subunit c</fullName>
        <shortName evidence="11">F-ATPase subunit c</shortName>
    </alternativeName>
    <alternativeName>
        <fullName evidence="11">Lipid-binding protein</fullName>
    </alternativeName>
</protein>
<keyword evidence="9 11" id="KW-0446">Lipid-binding</keyword>
<evidence type="ECO:0000256" key="11">
    <source>
        <dbReference type="HAMAP-Rule" id="MF_01396"/>
    </source>
</evidence>
<dbReference type="GO" id="GO:0033177">
    <property type="term" value="C:proton-transporting two-sector ATPase complex, proton-transporting domain"/>
    <property type="evidence" value="ECO:0007669"/>
    <property type="project" value="InterPro"/>
</dbReference>
<keyword evidence="8 11" id="KW-0406">Ion transport</keyword>
<keyword evidence="7 11" id="KW-1133">Transmembrane helix</keyword>
<evidence type="ECO:0000313" key="15">
    <source>
        <dbReference type="Proteomes" id="UP001216384"/>
    </source>
</evidence>
<dbReference type="Proteomes" id="UP001220940">
    <property type="component" value="Unassembled WGS sequence"/>
</dbReference>
<dbReference type="GO" id="GO:0046933">
    <property type="term" value="F:proton-transporting ATP synthase activity, rotational mechanism"/>
    <property type="evidence" value="ECO:0007669"/>
    <property type="project" value="UniProtKB-UniRule"/>
</dbReference>
<feature type="domain" description="V-ATPase proteolipid subunit C-like" evidence="12">
    <location>
        <begin position="28"/>
        <end position="90"/>
    </location>
</feature>
<gene>
    <name evidence="11" type="primary">atpE</name>
    <name evidence="13" type="ORF">LNO68_01975</name>
    <name evidence="14" type="ORF">LNO71_01550</name>
</gene>
<evidence type="ECO:0000313" key="16">
    <source>
        <dbReference type="Proteomes" id="UP001220940"/>
    </source>
</evidence>
<keyword evidence="5 11" id="KW-0812">Transmembrane</keyword>
<keyword evidence="6 11" id="KW-0375">Hydrogen ion transport</keyword>
<dbReference type="InterPro" id="IPR000454">
    <property type="entry name" value="ATP_synth_F0_csu"/>
</dbReference>
<evidence type="ECO:0000256" key="1">
    <source>
        <dbReference type="ARBA" id="ARBA00004141"/>
    </source>
</evidence>
<comment type="function">
    <text evidence="11">F(1)F(0) ATP synthase produces ATP from ADP in the presence of a proton or sodium gradient. F-type ATPases consist of two structural domains, F(1) containing the extramembraneous catalytic core and F(0) containing the membrane proton channel, linked together by a central stalk and a peripheral stalk. During catalysis, ATP synthesis in the catalytic domain of F(1) is coupled via a rotary mechanism of the central stalk subunits to proton translocation.</text>
</comment>
<feature type="site" description="Reversibly protonated during proton transport" evidence="11">
    <location>
        <position position="77"/>
    </location>
</feature>
<dbReference type="Pfam" id="PF00137">
    <property type="entry name" value="ATP-synt_C"/>
    <property type="match status" value="1"/>
</dbReference>
<dbReference type="GO" id="GO:0008289">
    <property type="term" value="F:lipid binding"/>
    <property type="evidence" value="ECO:0007669"/>
    <property type="project" value="UniProtKB-KW"/>
</dbReference>
<evidence type="ECO:0000256" key="3">
    <source>
        <dbReference type="ARBA" id="ARBA00022448"/>
    </source>
</evidence>
<accession>A0AAW6HS22</accession>
<evidence type="ECO:0000256" key="6">
    <source>
        <dbReference type="ARBA" id="ARBA00022781"/>
    </source>
</evidence>